<gene>
    <name evidence="2" type="ORF">ANCDUO_08569</name>
</gene>
<dbReference type="InterPro" id="IPR036397">
    <property type="entry name" value="RNaseH_sf"/>
</dbReference>
<feature type="region of interest" description="Disordered" evidence="1">
    <location>
        <begin position="864"/>
        <end position="890"/>
    </location>
</feature>
<dbReference type="GO" id="GO:0044774">
    <property type="term" value="P:mitotic DNA integrity checkpoint signaling"/>
    <property type="evidence" value="ECO:0007669"/>
    <property type="project" value="TreeGrafter"/>
</dbReference>
<organism evidence="2 3">
    <name type="scientific">Ancylostoma duodenale</name>
    <dbReference type="NCBI Taxonomy" id="51022"/>
    <lineage>
        <taxon>Eukaryota</taxon>
        <taxon>Metazoa</taxon>
        <taxon>Ecdysozoa</taxon>
        <taxon>Nematoda</taxon>
        <taxon>Chromadorea</taxon>
        <taxon>Rhabditida</taxon>
        <taxon>Rhabditina</taxon>
        <taxon>Rhabditomorpha</taxon>
        <taxon>Strongyloidea</taxon>
        <taxon>Ancylostomatidae</taxon>
        <taxon>Ancylostomatinae</taxon>
        <taxon>Ancylostoma</taxon>
    </lineage>
</organism>
<accession>A0A0C2GIX9</accession>
<reference evidence="2 3" key="1">
    <citation type="submission" date="2013-12" db="EMBL/GenBank/DDBJ databases">
        <title>Draft genome of the parsitic nematode Ancylostoma duodenale.</title>
        <authorList>
            <person name="Mitreva M."/>
        </authorList>
    </citation>
    <scope>NUCLEOTIDE SEQUENCE [LARGE SCALE GENOMIC DNA]</scope>
    <source>
        <strain evidence="2 3">Zhejiang</strain>
    </source>
</reference>
<dbReference type="GO" id="GO:0000014">
    <property type="term" value="F:single-stranded DNA endodeoxyribonuclease activity"/>
    <property type="evidence" value="ECO:0007669"/>
    <property type="project" value="TreeGrafter"/>
</dbReference>
<dbReference type="EMBL" id="KN730349">
    <property type="protein sequence ID" value="KIH61165.1"/>
    <property type="molecule type" value="Genomic_DNA"/>
</dbReference>
<dbReference type="OrthoDB" id="5826947at2759"/>
<proteinExistence type="predicted"/>
<dbReference type="Gene3D" id="3.30.420.10">
    <property type="entry name" value="Ribonuclease H-like superfamily/Ribonuclease H"/>
    <property type="match status" value="1"/>
</dbReference>
<evidence type="ECO:0008006" key="4">
    <source>
        <dbReference type="Google" id="ProtNLM"/>
    </source>
</evidence>
<dbReference type="GO" id="GO:0000729">
    <property type="term" value="P:DNA double-strand break processing"/>
    <property type="evidence" value="ECO:0007669"/>
    <property type="project" value="TreeGrafter"/>
</dbReference>
<dbReference type="GO" id="GO:0046975">
    <property type="term" value="F:histone H3K36 methyltransferase activity"/>
    <property type="evidence" value="ECO:0007669"/>
    <property type="project" value="TreeGrafter"/>
</dbReference>
<dbReference type="GO" id="GO:0044547">
    <property type="term" value="F:DNA topoisomerase binding"/>
    <property type="evidence" value="ECO:0007669"/>
    <property type="project" value="TreeGrafter"/>
</dbReference>
<feature type="region of interest" description="Disordered" evidence="1">
    <location>
        <begin position="141"/>
        <end position="179"/>
    </location>
</feature>
<dbReference type="GO" id="GO:0003690">
    <property type="term" value="F:double-stranded DNA binding"/>
    <property type="evidence" value="ECO:0007669"/>
    <property type="project" value="TreeGrafter"/>
</dbReference>
<name>A0A0C2GIX9_9BILA</name>
<keyword evidence="3" id="KW-1185">Reference proteome</keyword>
<dbReference type="GO" id="GO:0005634">
    <property type="term" value="C:nucleus"/>
    <property type="evidence" value="ECO:0007669"/>
    <property type="project" value="TreeGrafter"/>
</dbReference>
<dbReference type="Proteomes" id="UP000054047">
    <property type="component" value="Unassembled WGS sequence"/>
</dbReference>
<dbReference type="GO" id="GO:0031297">
    <property type="term" value="P:replication fork processing"/>
    <property type="evidence" value="ECO:0007669"/>
    <property type="project" value="TreeGrafter"/>
</dbReference>
<dbReference type="GO" id="GO:0000793">
    <property type="term" value="C:condensed chromosome"/>
    <property type="evidence" value="ECO:0007669"/>
    <property type="project" value="TreeGrafter"/>
</dbReference>
<dbReference type="GO" id="GO:0006303">
    <property type="term" value="P:double-strand break repair via nonhomologous end joining"/>
    <property type="evidence" value="ECO:0007669"/>
    <property type="project" value="TreeGrafter"/>
</dbReference>
<dbReference type="GO" id="GO:0003697">
    <property type="term" value="F:single-stranded DNA binding"/>
    <property type="evidence" value="ECO:0007669"/>
    <property type="project" value="TreeGrafter"/>
</dbReference>
<dbReference type="InterPro" id="IPR001888">
    <property type="entry name" value="Transposase_1"/>
</dbReference>
<protein>
    <recommendedName>
        <fullName evidence="4">Transposase</fullName>
    </recommendedName>
</protein>
<dbReference type="InterPro" id="IPR052709">
    <property type="entry name" value="Transposase-MT_Hybrid"/>
</dbReference>
<dbReference type="PANTHER" id="PTHR46060:SF2">
    <property type="entry name" value="HISTONE-LYSINE N-METHYLTRANSFERASE SETMAR"/>
    <property type="match status" value="1"/>
</dbReference>
<feature type="compositionally biased region" description="Polar residues" evidence="1">
    <location>
        <begin position="878"/>
        <end position="890"/>
    </location>
</feature>
<dbReference type="GO" id="GO:0035861">
    <property type="term" value="C:site of double-strand break"/>
    <property type="evidence" value="ECO:0007669"/>
    <property type="project" value="TreeGrafter"/>
</dbReference>
<dbReference type="GO" id="GO:0015074">
    <property type="term" value="P:DNA integration"/>
    <property type="evidence" value="ECO:0007669"/>
    <property type="project" value="TreeGrafter"/>
</dbReference>
<evidence type="ECO:0000313" key="3">
    <source>
        <dbReference type="Proteomes" id="UP000054047"/>
    </source>
</evidence>
<dbReference type="Pfam" id="PF01359">
    <property type="entry name" value="Transposase_1"/>
    <property type="match status" value="1"/>
</dbReference>
<dbReference type="PANTHER" id="PTHR46060">
    <property type="entry name" value="MARINER MOS1 TRANSPOSASE-LIKE PROTEIN"/>
    <property type="match status" value="1"/>
</dbReference>
<dbReference type="AlphaFoldDB" id="A0A0C2GIX9"/>
<dbReference type="GO" id="GO:0042800">
    <property type="term" value="F:histone H3K4 methyltransferase activity"/>
    <property type="evidence" value="ECO:0007669"/>
    <property type="project" value="TreeGrafter"/>
</dbReference>
<sequence>MAICQICQKDQPIGHMRLSPTNHPTSIILLSCLARHEIDVDSASRIYKQWSTKRQHFCNAHVLDATLFLGREIQQLSGEFPLNGLNGVPDSVMEDFVAHVRMYGTLLGHSICLEKKHVIDFYNENWVEFHDDILMRLEKDKQQEKGSEEEVQNSRMPSYADHSLGQPSTSSNSPREKLDSNVTGVKILKPFSSDKYDVKPCTSNDNSASADDKKRLLDCSMSNTETSLTEDEDLWRMTNCALCGVCRPEVKLRRAPKDPGQHLLLLSGLVMANAVDINTACSIYKVNLARLNHYCRSHFARAALCFGGEVRKACGQFPVRDFVIPLHVQTELLDRVKQISAKIDKQVELRTSDFVRFYTDCQAGYHEEEAQTEFSTTYFKFRPAHKVVETSLFFPHFRLYPPLRVVTHKNWCSSFVKSLHIQNLALYLKEMYPISPIMLSFDYITSFKNISALWLGEDDLSNTENRKSEVVTMEGAHDDQQLPGGKVPVSLRRPFTCFICGERESQSEGRKNSMLPGQNMIVLCCLMMGYALPLDMAKIIFPEMYIKDKRSCRKHYIQAKKSTPNPINGDITMSLKRPANEPLPLVPVKQLREKLNKEPSYEQLQALRRGKCGVCGKIKLCKQLRDASAKDPIVQVLLCCLVLHDRISLETAIELYTSNRQLKRRICHEHFIFVVEDGLNLEGMGVSLFFADYQLNYGDGNRQAIEGGGVYRGGDGCEQEFYMCGNAGMQEIPFVPDELSLKSLSGAAALSISDLEGFAAEHLVLQGADLHEQVEGSVMDEKSTLFTGFSATDLLGQADSCEDTRPCTGEGTAEQHPFKEFDEAYSCDQEDNEDTRNSAEVADEVYNGDSPMPASVSNIATDLSSCQKEETGAPASDGSVQENSKCSTPPLTSEQMQLIETMYKADPNKSVTDLAAEVGVSETAVLSYLRSSGLQDAVLNEEQLQCRLEMCSALSLRNKREPFLSRIVTYGEIVLFFEGRKRQLYLSRGSCKKVGRRLPDKKILLTVWWSSSGLICHQFMHYNHIAAEDLCRQIAEVHKRIHTNNPELARGLGPILLCDNPRPHLTRDLTTKLYQCGFEILPYPSHAKDLLPSHYYFFQHLIKYMENKDYVKALDIRKDFHNFISSRTPNFFADGMNELASRWNQCIESNGHYIDF</sequence>
<evidence type="ECO:0000313" key="2">
    <source>
        <dbReference type="EMBL" id="KIH61165.1"/>
    </source>
</evidence>
<evidence type="ECO:0000256" key="1">
    <source>
        <dbReference type="SAM" id="MobiDB-lite"/>
    </source>
</evidence>